<feature type="region of interest" description="Disordered" evidence="2">
    <location>
        <begin position="1"/>
        <end position="107"/>
    </location>
</feature>
<reference evidence="3" key="1">
    <citation type="submission" date="2023-03" db="EMBL/GenBank/DDBJ databases">
        <title>Massive genome expansion in bonnet fungi (Mycena s.s.) driven by repeated elements and novel gene families across ecological guilds.</title>
        <authorList>
            <consortium name="Lawrence Berkeley National Laboratory"/>
            <person name="Harder C.B."/>
            <person name="Miyauchi S."/>
            <person name="Viragh M."/>
            <person name="Kuo A."/>
            <person name="Thoen E."/>
            <person name="Andreopoulos B."/>
            <person name="Lu D."/>
            <person name="Skrede I."/>
            <person name="Drula E."/>
            <person name="Henrissat B."/>
            <person name="Morin E."/>
            <person name="Kohler A."/>
            <person name="Barry K."/>
            <person name="LaButti K."/>
            <person name="Morin E."/>
            <person name="Salamov A."/>
            <person name="Lipzen A."/>
            <person name="Mereny Z."/>
            <person name="Hegedus B."/>
            <person name="Baldrian P."/>
            <person name="Stursova M."/>
            <person name="Weitz H."/>
            <person name="Taylor A."/>
            <person name="Grigoriev I.V."/>
            <person name="Nagy L.G."/>
            <person name="Martin F."/>
            <person name="Kauserud H."/>
        </authorList>
    </citation>
    <scope>NUCLEOTIDE SEQUENCE</scope>
    <source>
        <strain evidence="3">9144</strain>
    </source>
</reference>
<dbReference type="PANTHER" id="PTHR12821:SF0">
    <property type="entry name" value="BYSTIN"/>
    <property type="match status" value="1"/>
</dbReference>
<dbReference type="AlphaFoldDB" id="A0AAD6YUG5"/>
<dbReference type="GO" id="GO:0005737">
    <property type="term" value="C:cytoplasm"/>
    <property type="evidence" value="ECO:0007669"/>
    <property type="project" value="TreeGrafter"/>
</dbReference>
<proteinExistence type="inferred from homology"/>
<dbReference type="Proteomes" id="UP001219525">
    <property type="component" value="Unassembled WGS sequence"/>
</dbReference>
<dbReference type="GO" id="GO:0006364">
    <property type="term" value="P:rRNA processing"/>
    <property type="evidence" value="ECO:0007669"/>
    <property type="project" value="TreeGrafter"/>
</dbReference>
<evidence type="ECO:0000256" key="1">
    <source>
        <dbReference type="ARBA" id="ARBA00007114"/>
    </source>
</evidence>
<dbReference type="GO" id="GO:0030688">
    <property type="term" value="C:preribosome, small subunit precursor"/>
    <property type="evidence" value="ECO:0007669"/>
    <property type="project" value="TreeGrafter"/>
</dbReference>
<feature type="compositionally biased region" description="Acidic residues" evidence="2">
    <location>
        <begin position="71"/>
        <end position="83"/>
    </location>
</feature>
<dbReference type="Pfam" id="PF05291">
    <property type="entry name" value="Bystin"/>
    <property type="match status" value="1"/>
</dbReference>
<dbReference type="GO" id="GO:0005730">
    <property type="term" value="C:nucleolus"/>
    <property type="evidence" value="ECO:0007669"/>
    <property type="project" value="TreeGrafter"/>
</dbReference>
<dbReference type="EMBL" id="JARJCW010000002">
    <property type="protein sequence ID" value="KAJ7229044.1"/>
    <property type="molecule type" value="Genomic_DNA"/>
</dbReference>
<keyword evidence="4" id="KW-1185">Reference proteome</keyword>
<evidence type="ECO:0000313" key="4">
    <source>
        <dbReference type="Proteomes" id="UP001219525"/>
    </source>
</evidence>
<protein>
    <submittedName>
        <fullName evidence="3">Bystin-domain-containing protein</fullName>
    </submittedName>
</protein>
<comment type="caution">
    <text evidence="3">The sequence shown here is derived from an EMBL/GenBank/DDBJ whole genome shotgun (WGS) entry which is preliminary data.</text>
</comment>
<dbReference type="PANTHER" id="PTHR12821">
    <property type="entry name" value="BYSTIN"/>
    <property type="match status" value="1"/>
</dbReference>
<comment type="similarity">
    <text evidence="1">Belongs to the bystin family.</text>
</comment>
<feature type="compositionally biased region" description="Acidic residues" evidence="2">
    <location>
        <begin position="96"/>
        <end position="107"/>
    </location>
</feature>
<accession>A0AAD6YUG5</accession>
<dbReference type="InterPro" id="IPR007955">
    <property type="entry name" value="Bystin"/>
</dbReference>
<dbReference type="GO" id="GO:0030515">
    <property type="term" value="F:snoRNA binding"/>
    <property type="evidence" value="ECO:0007669"/>
    <property type="project" value="TreeGrafter"/>
</dbReference>
<organism evidence="3 4">
    <name type="scientific">Mycena pura</name>
    <dbReference type="NCBI Taxonomy" id="153505"/>
    <lineage>
        <taxon>Eukaryota</taxon>
        <taxon>Fungi</taxon>
        <taxon>Dikarya</taxon>
        <taxon>Basidiomycota</taxon>
        <taxon>Agaricomycotina</taxon>
        <taxon>Agaricomycetes</taxon>
        <taxon>Agaricomycetidae</taxon>
        <taxon>Agaricales</taxon>
        <taxon>Marasmiineae</taxon>
        <taxon>Mycenaceae</taxon>
        <taxon>Mycena</taxon>
    </lineage>
</organism>
<evidence type="ECO:0000313" key="3">
    <source>
        <dbReference type="EMBL" id="KAJ7229044.1"/>
    </source>
</evidence>
<evidence type="ECO:0000256" key="2">
    <source>
        <dbReference type="SAM" id="MobiDB-lite"/>
    </source>
</evidence>
<gene>
    <name evidence="3" type="ORF">GGX14DRAFT_416445</name>
</gene>
<name>A0AAD6YUG5_9AGAR</name>
<feature type="compositionally biased region" description="Basic and acidic residues" evidence="2">
    <location>
        <begin position="57"/>
        <end position="70"/>
    </location>
</feature>
<sequence length="445" mass="50323">MPATRKSSGKSRHDPLLVQLGDDELEARYGRVSQPGRRTKTKHMREEDDTEITLDPKSSKRIFELAKDQQDELEMADEEDEEEVQRSSLTRPRLNEDDDDDSELEDMPDEDVEEIFEIDEGDLQTLDALHPHNAGERRTLADIIFAKLEGGETENAAVIKKVHQDREKPDPSLGLDPKVVEAYEKLGMFLHKYKSGPLPKVFKVIPSLPAWARLLALTRPENWSPHACLAATRIFISAMKPPQAQLFLSVVLLDAIREDIGQNKKLNVHYYDALRRALYKPGAFFKGIIFPMLDQGCSLKEAAVVASVLARTKIPVLHSSAAMLRIAEMDYSGPNSLFLRVLIDKKYELPYKVVDALVFHFIRLSNTYKARTRADSDKLPVLWHQSLLVFAQRYASDLTPDQKDALLDVVRATPHAQIGPEIRRELVNSVVRGAPREGDGDVEMM</sequence>